<gene>
    <name evidence="1" type="ORF">ETB97_009068</name>
</gene>
<keyword evidence="2" id="KW-1185">Reference proteome</keyword>
<reference evidence="1 2" key="1">
    <citation type="submission" date="2019-04" db="EMBL/GenBank/DDBJ databases">
        <title>Aspergillus burnettii sp. nov., novel species from soil in southeast Queensland.</title>
        <authorList>
            <person name="Gilchrist C.L.M."/>
            <person name="Pitt J.I."/>
            <person name="Lange L."/>
            <person name="Lacey H.J."/>
            <person name="Vuong D."/>
            <person name="Midgley D.J."/>
            <person name="Greenfield P."/>
            <person name="Bradbury M."/>
            <person name="Lacey E."/>
            <person name="Busk P.K."/>
            <person name="Pilgaard B."/>
            <person name="Chooi Y.H."/>
            <person name="Piggott A.M."/>
        </authorList>
    </citation>
    <scope>NUCLEOTIDE SEQUENCE [LARGE SCALE GENOMIC DNA]</scope>
    <source>
        <strain evidence="1 2">FRR 5400</strain>
    </source>
</reference>
<accession>A0A8H5ZUS5</accession>
<name>A0A8H5ZUS5_PETAA</name>
<sequence length="153" mass="17385">MAPPTSSYVISLRKTKRPSLRGTLVCLPHWRKLLNIFGAENCPERIECNIKSELAVPFSLSEPHLSSQLTVNSHNRQARDQTTWGELTRIVLCTIAASAPLTCRNQPPGTCYTDCQIKAQKNCNLWRASLRICAECRALWTRNRYGDKIAWEK</sequence>
<comment type="caution">
    <text evidence="1">The sequence shown here is derived from an EMBL/GenBank/DDBJ whole genome shotgun (WGS) entry which is preliminary data.</text>
</comment>
<evidence type="ECO:0000313" key="2">
    <source>
        <dbReference type="Proteomes" id="UP000541154"/>
    </source>
</evidence>
<dbReference type="Proteomes" id="UP000541154">
    <property type="component" value="Unassembled WGS sequence"/>
</dbReference>
<protein>
    <submittedName>
        <fullName evidence="1">Uncharacterized protein</fullName>
    </submittedName>
</protein>
<evidence type="ECO:0000313" key="1">
    <source>
        <dbReference type="EMBL" id="KAF5855531.1"/>
    </source>
</evidence>
<organism evidence="1 2">
    <name type="scientific">Petromyces alliaceus</name>
    <name type="common">Aspergillus alliaceus</name>
    <dbReference type="NCBI Taxonomy" id="209559"/>
    <lineage>
        <taxon>Eukaryota</taxon>
        <taxon>Fungi</taxon>
        <taxon>Dikarya</taxon>
        <taxon>Ascomycota</taxon>
        <taxon>Pezizomycotina</taxon>
        <taxon>Eurotiomycetes</taxon>
        <taxon>Eurotiomycetidae</taxon>
        <taxon>Eurotiales</taxon>
        <taxon>Aspergillaceae</taxon>
        <taxon>Aspergillus</taxon>
        <taxon>Aspergillus subgen. Circumdati</taxon>
    </lineage>
</organism>
<dbReference type="EMBL" id="SPNV01000420">
    <property type="protein sequence ID" value="KAF5855531.1"/>
    <property type="molecule type" value="Genomic_DNA"/>
</dbReference>
<dbReference type="AlphaFoldDB" id="A0A8H5ZUS5"/>
<proteinExistence type="predicted"/>